<dbReference type="AlphaFoldDB" id="A0A0D7FD91"/>
<evidence type="ECO:0000313" key="2">
    <source>
        <dbReference type="Proteomes" id="UP000064137"/>
    </source>
</evidence>
<dbReference type="RefSeq" id="WP_044342397.1">
    <property type="nucleotide sequence ID" value="NZ_CP013987.1"/>
</dbReference>
<proteinExistence type="predicted"/>
<dbReference type="PANTHER" id="PTHR38778">
    <property type="entry name" value="CYTOPLASMIC PROTEIN-RELATED"/>
    <property type="match status" value="1"/>
</dbReference>
<dbReference type="OrthoDB" id="5768758at2"/>
<dbReference type="GO" id="GO:0005829">
    <property type="term" value="C:cytosol"/>
    <property type="evidence" value="ECO:0007669"/>
    <property type="project" value="TreeGrafter"/>
</dbReference>
<name>A0A0D7FD91_9PSED</name>
<dbReference type="EMBL" id="CP013987">
    <property type="protein sequence ID" value="ALZ83988.1"/>
    <property type="molecule type" value="Genomic_DNA"/>
</dbReference>
<gene>
    <name evidence="1" type="ORF">APT59_07090</name>
</gene>
<reference evidence="1 2" key="1">
    <citation type="submission" date="2016-01" db="EMBL/GenBank/DDBJ databases">
        <title>Annotation of Pseudomonas oryzihabitans USDA-ARS-USMARC-56511.</title>
        <authorList>
            <person name="Harhay G.P."/>
            <person name="Harhay D.M."/>
            <person name="Smith T.P.L."/>
            <person name="Bono J.L."/>
            <person name="Heaton M.P."/>
            <person name="Clawson M.L."/>
            <person name="Chitko-Mckown C.G."/>
            <person name="Capik S.F."/>
            <person name="DeDonder K.D."/>
            <person name="Apley M.D."/>
            <person name="Lubbers B.V."/>
            <person name="White B.J."/>
            <person name="Larson R.L."/>
        </authorList>
    </citation>
    <scope>NUCLEOTIDE SEQUENCE [LARGE SCALE GENOMIC DNA]</scope>
    <source>
        <strain evidence="1 2">USDA-ARS-USMARC-56511</strain>
    </source>
</reference>
<dbReference type="PANTHER" id="PTHR38778:SF1">
    <property type="entry name" value="CYTOPLASMIC PROTEIN"/>
    <property type="match status" value="1"/>
</dbReference>
<accession>A0A0D7FD91</accession>
<evidence type="ECO:0000313" key="1">
    <source>
        <dbReference type="EMBL" id="ALZ83988.1"/>
    </source>
</evidence>
<sequence>MTDTNQDPRLSRMKRRLRKKQYLGEFQELAFEIKVSFKNELSEDDLDTFLGDFIDYVEERKLDYIGGFDNAWVEGTIMANKRYTSPTEEDRTALLDWLKARAEVGEANASDLHDAWHHDGEV</sequence>
<dbReference type="Pfam" id="PF04320">
    <property type="entry name" value="YggL_50S_bp"/>
    <property type="match status" value="1"/>
</dbReference>
<dbReference type="Proteomes" id="UP000064137">
    <property type="component" value="Chromosome"/>
</dbReference>
<protein>
    <submittedName>
        <fullName evidence="1">Uncharacterized protein</fullName>
    </submittedName>
</protein>
<dbReference type="KEGG" id="por:APT59_07090"/>
<organism evidence="1 2">
    <name type="scientific">Pseudomonas oryzihabitans</name>
    <dbReference type="NCBI Taxonomy" id="47885"/>
    <lineage>
        <taxon>Bacteria</taxon>
        <taxon>Pseudomonadati</taxon>
        <taxon>Pseudomonadota</taxon>
        <taxon>Gammaproteobacteria</taxon>
        <taxon>Pseudomonadales</taxon>
        <taxon>Pseudomonadaceae</taxon>
        <taxon>Pseudomonas</taxon>
    </lineage>
</organism>
<dbReference type="InterPro" id="IPR007416">
    <property type="entry name" value="YggL_50S_bp"/>
</dbReference>
<dbReference type="PATRIC" id="fig|47885.6.peg.1281"/>